<dbReference type="RefSeq" id="XP_017305277.1">
    <property type="nucleotide sequence ID" value="XM_017449788.2"/>
</dbReference>
<feature type="domain" description="NADP-dependent oxidoreductase" evidence="1">
    <location>
        <begin position="20"/>
        <end position="122"/>
    </location>
</feature>
<dbReference type="Proteomes" id="UP000079169">
    <property type="component" value="Unplaced"/>
</dbReference>
<accession>A0A1S4ETA1</accession>
<dbReference type="KEGG" id="dci:103524892"/>
<protein>
    <submittedName>
        <fullName evidence="3">Aldose reductase</fullName>
    </submittedName>
</protein>
<dbReference type="GO" id="GO:0016491">
    <property type="term" value="F:oxidoreductase activity"/>
    <property type="evidence" value="ECO:0007669"/>
    <property type="project" value="InterPro"/>
</dbReference>
<dbReference type="InterPro" id="IPR023210">
    <property type="entry name" value="NADP_OxRdtase_dom"/>
</dbReference>
<proteinExistence type="predicted"/>
<dbReference type="AlphaFoldDB" id="A0A1S4ETA1"/>
<dbReference type="OMA" id="WPQGFKV"/>
<evidence type="ECO:0000313" key="2">
    <source>
        <dbReference type="Proteomes" id="UP000079169"/>
    </source>
</evidence>
<dbReference type="STRING" id="121845.A0A1S4ETA1"/>
<dbReference type="PANTHER" id="PTHR11732">
    <property type="entry name" value="ALDO/KETO REDUCTASE"/>
    <property type="match status" value="1"/>
</dbReference>
<dbReference type="InterPro" id="IPR036812">
    <property type="entry name" value="NAD(P)_OxRdtase_dom_sf"/>
</dbReference>
<dbReference type="SUPFAM" id="SSF51430">
    <property type="entry name" value="NAD(P)-linked oxidoreductase"/>
    <property type="match status" value="1"/>
</dbReference>
<keyword evidence="2" id="KW-1185">Reference proteome</keyword>
<dbReference type="InterPro" id="IPR020471">
    <property type="entry name" value="AKR"/>
</dbReference>
<name>A0A1S4ETA1_DIACI</name>
<dbReference type="PROSITE" id="PS00798">
    <property type="entry name" value="ALDOKETO_REDUCTASE_1"/>
    <property type="match status" value="1"/>
</dbReference>
<organism evidence="2 3">
    <name type="scientific">Diaphorina citri</name>
    <name type="common">Asian citrus psyllid</name>
    <dbReference type="NCBI Taxonomy" id="121845"/>
    <lineage>
        <taxon>Eukaryota</taxon>
        <taxon>Metazoa</taxon>
        <taxon>Ecdysozoa</taxon>
        <taxon>Arthropoda</taxon>
        <taxon>Hexapoda</taxon>
        <taxon>Insecta</taxon>
        <taxon>Pterygota</taxon>
        <taxon>Neoptera</taxon>
        <taxon>Paraneoptera</taxon>
        <taxon>Hemiptera</taxon>
        <taxon>Sternorrhyncha</taxon>
        <taxon>Psylloidea</taxon>
        <taxon>Psyllidae</taxon>
        <taxon>Diaphorininae</taxon>
        <taxon>Diaphorina</taxon>
    </lineage>
</organism>
<dbReference type="Pfam" id="PF00248">
    <property type="entry name" value="Aldo_ket_red"/>
    <property type="match status" value="1"/>
</dbReference>
<reference evidence="3" key="1">
    <citation type="submission" date="2025-08" db="UniProtKB">
        <authorList>
            <consortium name="RefSeq"/>
        </authorList>
    </citation>
    <scope>IDENTIFICATION</scope>
</reference>
<dbReference type="InterPro" id="IPR018170">
    <property type="entry name" value="Aldo/ket_reductase_CS"/>
</dbReference>
<evidence type="ECO:0000313" key="3">
    <source>
        <dbReference type="RefSeq" id="XP_017305277.1"/>
    </source>
</evidence>
<evidence type="ECO:0000259" key="1">
    <source>
        <dbReference type="Pfam" id="PF00248"/>
    </source>
</evidence>
<gene>
    <name evidence="3" type="primary">LOC103524892</name>
</gene>
<dbReference type="PRINTS" id="PR00069">
    <property type="entry name" value="ALDKETRDTASE"/>
</dbReference>
<dbReference type="GeneID" id="103524892"/>
<dbReference type="PaxDb" id="121845-A0A1S4ETA1"/>
<sequence length="129" mass="14320">MSPAIAPTIQLNNGQEIPALGLGTWQGEPGSGDVKNAVLAAIDAGYRHIDTAEVYQTEGDIGEAIKEKINSGDIKREELFITTKVWITHFEPDMVVQACQNSCKKLGLDYVDLYLIHWPFAIKVRYLDM</sequence>
<dbReference type="Gene3D" id="3.20.20.100">
    <property type="entry name" value="NADP-dependent oxidoreductase domain"/>
    <property type="match status" value="1"/>
</dbReference>